<comment type="cofactor">
    <cofactor evidence="1">
        <name>Co(2+)</name>
        <dbReference type="ChEBI" id="CHEBI:48828"/>
    </cofactor>
</comment>
<accession>A0A1B9AG07</accession>
<evidence type="ECO:0000256" key="3">
    <source>
        <dbReference type="ARBA" id="ARBA00001947"/>
    </source>
</evidence>
<dbReference type="InterPro" id="IPR000787">
    <property type="entry name" value="Peptidase_M29"/>
</dbReference>
<evidence type="ECO:0000313" key="11">
    <source>
        <dbReference type="Proteomes" id="UP000092578"/>
    </source>
</evidence>
<dbReference type="GO" id="GO:0046872">
    <property type="term" value="F:metal ion binding"/>
    <property type="evidence" value="ECO:0007669"/>
    <property type="project" value="UniProtKB-KW"/>
</dbReference>
<dbReference type="SUPFAM" id="SSF144052">
    <property type="entry name" value="Thermophilic metalloprotease-like"/>
    <property type="match status" value="1"/>
</dbReference>
<dbReference type="PANTHER" id="PTHR34448">
    <property type="entry name" value="AMINOPEPTIDASE"/>
    <property type="match status" value="1"/>
</dbReference>
<evidence type="ECO:0000256" key="5">
    <source>
        <dbReference type="ARBA" id="ARBA00022438"/>
    </source>
</evidence>
<keyword evidence="11" id="KW-1185">Reference proteome</keyword>
<comment type="similarity">
    <text evidence="4">Belongs to the peptidase M29 family.</text>
</comment>
<keyword evidence="9" id="KW-0482">Metalloprotease</keyword>
<keyword evidence="7" id="KW-0479">Metal-binding</keyword>
<comment type="cofactor">
    <cofactor evidence="3">
        <name>Zn(2+)</name>
        <dbReference type="ChEBI" id="CHEBI:29105"/>
    </cofactor>
</comment>
<name>A0A1B9AG07_9BACI</name>
<dbReference type="GO" id="GO:0006508">
    <property type="term" value="P:proteolysis"/>
    <property type="evidence" value="ECO:0007669"/>
    <property type="project" value="UniProtKB-KW"/>
</dbReference>
<dbReference type="GO" id="GO:0008237">
    <property type="term" value="F:metallopeptidase activity"/>
    <property type="evidence" value="ECO:0007669"/>
    <property type="project" value="UniProtKB-KW"/>
</dbReference>
<evidence type="ECO:0000256" key="8">
    <source>
        <dbReference type="ARBA" id="ARBA00022801"/>
    </source>
</evidence>
<evidence type="ECO:0000256" key="6">
    <source>
        <dbReference type="ARBA" id="ARBA00022670"/>
    </source>
</evidence>
<dbReference type="Proteomes" id="UP000092578">
    <property type="component" value="Unassembled WGS sequence"/>
</dbReference>
<protein>
    <submittedName>
        <fullName evidence="10">Peptidase M29</fullName>
    </submittedName>
</protein>
<evidence type="ECO:0000256" key="4">
    <source>
        <dbReference type="ARBA" id="ARBA00008236"/>
    </source>
</evidence>
<sequence>MSNFQQTLEKYAELAVKVGVNIQKGQTLVINTSIDSAELVRLIVKKAYEAGAKHVQVNWDDDTVSRLKYDLAPDEAFKEFPKWRVQMLEQLAEEGAAFMSIVSSSPDLLKGVNPERIADFQKAAGQAMRKYRQYIQSDKVSWTVIAAPSQAWAAKVFSDLPAEEQIPALWEAIFKAVRADTENPVQEWKNHDAELHKKVDYLNNKRYKKLHYKAPGTDLTIELPEGHLWVGAGSINEKGHEFMANMPTEEVFTVPHKTGVNGYVSSTKPLSYGGNIINNFKVTFENGRITNVEAKEGEDVLKKLVETDEGSHYLGEIALVPHHSPISESNILFYNTLFDENASNHLAIGSAYAFCIEGGKSMSQEELEQHGLNTSITHVDFMIGSAEMEIDGIKENGENEPIFRNGNWAEGI</sequence>
<dbReference type="GO" id="GO:0004177">
    <property type="term" value="F:aminopeptidase activity"/>
    <property type="evidence" value="ECO:0007669"/>
    <property type="project" value="UniProtKB-KW"/>
</dbReference>
<dbReference type="RefSeq" id="WP_065411651.1">
    <property type="nucleotide sequence ID" value="NZ_MAYT01000029.1"/>
</dbReference>
<dbReference type="InterPro" id="IPR035097">
    <property type="entry name" value="M29_N-terminal"/>
</dbReference>
<dbReference type="Gene3D" id="3.40.1830.10">
    <property type="entry name" value="Thermophilic metalloprotease (M29)"/>
    <property type="match status" value="1"/>
</dbReference>
<dbReference type="AlphaFoldDB" id="A0A1B9AG07"/>
<reference evidence="11" key="1">
    <citation type="submission" date="2016-05" db="EMBL/GenBank/DDBJ databases">
        <authorList>
            <person name="Liu B."/>
            <person name="Wang J."/>
            <person name="Zhu Y."/>
            <person name="Liu G."/>
            <person name="Chen Q."/>
            <person name="Chen Z."/>
            <person name="Lan J."/>
            <person name="Che J."/>
            <person name="Ge C."/>
            <person name="Shi H."/>
            <person name="Pan Z."/>
            <person name="Liu X."/>
        </authorList>
    </citation>
    <scope>NUCLEOTIDE SEQUENCE [LARGE SCALE GENOMIC DNA]</scope>
    <source>
        <strain evidence="11">FJAT-27215</strain>
    </source>
</reference>
<dbReference type="InterPro" id="IPR052170">
    <property type="entry name" value="M29_Exopeptidase"/>
</dbReference>
<dbReference type="PRINTS" id="PR00919">
    <property type="entry name" value="THERMOPTASE"/>
</dbReference>
<gene>
    <name evidence="10" type="ORF">A8F95_13615</name>
</gene>
<organism evidence="10 11">
    <name type="scientific">Pseudobacillus wudalianchiensis</name>
    <dbReference type="NCBI Taxonomy" id="1743143"/>
    <lineage>
        <taxon>Bacteria</taxon>
        <taxon>Bacillati</taxon>
        <taxon>Bacillota</taxon>
        <taxon>Bacilli</taxon>
        <taxon>Bacillales</taxon>
        <taxon>Bacillaceae</taxon>
        <taxon>Pseudobacillus</taxon>
    </lineage>
</organism>
<comment type="cofactor">
    <cofactor evidence="2">
        <name>Mg(2+)</name>
        <dbReference type="ChEBI" id="CHEBI:18420"/>
    </cofactor>
</comment>
<keyword evidence="8" id="KW-0378">Hydrolase</keyword>
<evidence type="ECO:0000256" key="1">
    <source>
        <dbReference type="ARBA" id="ARBA00001941"/>
    </source>
</evidence>
<evidence type="ECO:0000256" key="7">
    <source>
        <dbReference type="ARBA" id="ARBA00022723"/>
    </source>
</evidence>
<comment type="caution">
    <text evidence="10">The sequence shown here is derived from an EMBL/GenBank/DDBJ whole genome shotgun (WGS) entry which is preliminary data.</text>
</comment>
<evidence type="ECO:0000313" key="10">
    <source>
        <dbReference type="EMBL" id="OCA82777.1"/>
    </source>
</evidence>
<keyword evidence="5" id="KW-0031">Aminopeptidase</keyword>
<dbReference type="EMBL" id="MAYT01000029">
    <property type="protein sequence ID" value="OCA82777.1"/>
    <property type="molecule type" value="Genomic_DNA"/>
</dbReference>
<dbReference type="PANTHER" id="PTHR34448:SF3">
    <property type="entry name" value="AMINOPEPTIDASE AMPS"/>
    <property type="match status" value="1"/>
</dbReference>
<evidence type="ECO:0000256" key="9">
    <source>
        <dbReference type="ARBA" id="ARBA00023049"/>
    </source>
</evidence>
<evidence type="ECO:0000256" key="2">
    <source>
        <dbReference type="ARBA" id="ARBA00001946"/>
    </source>
</evidence>
<proteinExistence type="inferred from homology"/>
<dbReference type="Pfam" id="PF02073">
    <property type="entry name" value="Peptidase_M29"/>
    <property type="match status" value="1"/>
</dbReference>
<keyword evidence="6" id="KW-0645">Protease</keyword>